<keyword evidence="2" id="KW-1185">Reference proteome</keyword>
<evidence type="ECO:0000313" key="2">
    <source>
        <dbReference type="Proteomes" id="UP000620133"/>
    </source>
</evidence>
<organism evidence="1 2">
    <name type="scientific">Mariniplasma anaerobium</name>
    <dbReference type="NCBI Taxonomy" id="2735436"/>
    <lineage>
        <taxon>Bacteria</taxon>
        <taxon>Bacillati</taxon>
        <taxon>Mycoplasmatota</taxon>
        <taxon>Mollicutes</taxon>
        <taxon>Acholeplasmatales</taxon>
        <taxon>Acholeplasmataceae</taxon>
        <taxon>Mariniplasma</taxon>
    </lineage>
</organism>
<dbReference type="KEGG" id="manr:MPAN_009920"/>
<dbReference type="InterPro" id="IPR039498">
    <property type="entry name" value="NTP_transf_5"/>
</dbReference>
<dbReference type="Proteomes" id="UP000620133">
    <property type="component" value="Chromosome"/>
</dbReference>
<name>A0A7U9XVF2_9MOLU</name>
<reference evidence="1" key="1">
    <citation type="submission" date="2021-01" db="EMBL/GenBank/DDBJ databases">
        <title>Draft genome sequence of Acholeplasmataceae bacterium strain Mahy22.</title>
        <authorList>
            <person name="Watanabe M."/>
            <person name="Kojima H."/>
            <person name="Fukui M."/>
        </authorList>
    </citation>
    <scope>NUCLEOTIDE SEQUENCE</scope>
    <source>
        <strain evidence="1">Mahy22</strain>
    </source>
</reference>
<protein>
    <submittedName>
        <fullName evidence="1">Uncharacterized protein</fullName>
    </submittedName>
</protein>
<dbReference type="EMBL" id="AP024412">
    <property type="protein sequence ID" value="BCR36099.1"/>
    <property type="molecule type" value="Genomic_DNA"/>
</dbReference>
<accession>A0A7U9XVF2</accession>
<dbReference type="RefSeq" id="WP_176239563.1">
    <property type="nucleotide sequence ID" value="NZ_AP024412.1"/>
</dbReference>
<dbReference type="AlphaFoldDB" id="A0A7U9XVF2"/>
<evidence type="ECO:0000313" key="1">
    <source>
        <dbReference type="EMBL" id="BCR36099.1"/>
    </source>
</evidence>
<dbReference type="Pfam" id="PF14907">
    <property type="entry name" value="NTP_transf_5"/>
    <property type="match status" value="1"/>
</dbReference>
<proteinExistence type="predicted"/>
<gene>
    <name evidence="1" type="ORF">MPAN_009920</name>
</gene>
<sequence length="352" mass="41332">MKNFNQGVNYYILHPDEVLEQVKANPNFLIEELKNMELVDYLLENKILPYGAHTLSLVDENNDKWSSIHREYEKRNHNILEETRTIFQKFSSTDKNIILIENFGTILSSNACLGCFSSGDIDLSADSSDYHEVIKYMSELGYIKESRRGVPNSIMTTFSKANVLEGKKFYVNFEWKPIARRYIIGIKKLHRRLEHFRKNNYKTLDNGIKVLSDNALLYFNLLHVSIGHYYNTSPGIRLYADIDRLIRHSSDINYNKIFLWAKEDDQTIRVYTALSLTRDVLNTPIPDCNHLINNNIFKFSSKIKKYLWSVKKSSYINRTNIFDQWMIDAMSEGMNIFTYCLLRIVRLNRTKS</sequence>